<organism evidence="1 2">
    <name type="scientific">Ginsengibacter hankyongi</name>
    <dbReference type="NCBI Taxonomy" id="2607284"/>
    <lineage>
        <taxon>Bacteria</taxon>
        <taxon>Pseudomonadati</taxon>
        <taxon>Bacteroidota</taxon>
        <taxon>Chitinophagia</taxon>
        <taxon>Chitinophagales</taxon>
        <taxon>Chitinophagaceae</taxon>
        <taxon>Ginsengibacter</taxon>
    </lineage>
</organism>
<evidence type="ECO:0000313" key="1">
    <source>
        <dbReference type="EMBL" id="KAA9037262.1"/>
    </source>
</evidence>
<dbReference type="Gene3D" id="3.40.50.1820">
    <property type="entry name" value="alpha/beta hydrolase"/>
    <property type="match status" value="1"/>
</dbReference>
<comment type="caution">
    <text evidence="1">The sequence shown here is derived from an EMBL/GenBank/DDBJ whole genome shotgun (WGS) entry which is preliminary data.</text>
</comment>
<accession>A0A5J5IHM1</accession>
<gene>
    <name evidence="1" type="ORF">FW778_17700</name>
</gene>
<dbReference type="AlphaFoldDB" id="A0A5J5IHM1"/>
<dbReference type="RefSeq" id="WP_150416190.1">
    <property type="nucleotide sequence ID" value="NZ_VYQF01000006.1"/>
</dbReference>
<evidence type="ECO:0000313" key="2">
    <source>
        <dbReference type="Proteomes" id="UP000326903"/>
    </source>
</evidence>
<keyword evidence="2" id="KW-1185">Reference proteome</keyword>
<sequence length="270" mass="31608">MHIKRAALITAEIHVLQSKLLDREVTLSVYYPSYNNTLHEMEMLLINDGQDLETMNFENILTNLYNHREIRPLFFAGISCGANRKNEYGTAKILDYAGRGNKAALYQQFIFEELLPFIKINYTFVSFKEKSFCGFSLGGLSALDIVWNHPEEFKNVGVFSGSFWWRSVSQDDPLFDEYSDRIMQAQIRKGNYYPWLKFFFETGTMDETADRNNNGIIDSIDDTISLIDELVKKGYRDQEDILYMELKDGKHDVPTWGKAFPYFLRWRWGK</sequence>
<proteinExistence type="predicted"/>
<dbReference type="PANTHER" id="PTHR48098">
    <property type="entry name" value="ENTEROCHELIN ESTERASE-RELATED"/>
    <property type="match status" value="1"/>
</dbReference>
<dbReference type="Proteomes" id="UP000326903">
    <property type="component" value="Unassembled WGS sequence"/>
</dbReference>
<dbReference type="SUPFAM" id="SSF53474">
    <property type="entry name" value="alpha/beta-Hydrolases"/>
    <property type="match status" value="1"/>
</dbReference>
<dbReference type="InterPro" id="IPR000801">
    <property type="entry name" value="Esterase-like"/>
</dbReference>
<protein>
    <submittedName>
        <fullName evidence="1">Esterase</fullName>
    </submittedName>
</protein>
<dbReference type="InterPro" id="IPR029058">
    <property type="entry name" value="AB_hydrolase_fold"/>
</dbReference>
<dbReference type="Pfam" id="PF00756">
    <property type="entry name" value="Esterase"/>
    <property type="match status" value="1"/>
</dbReference>
<name>A0A5J5IHM1_9BACT</name>
<dbReference type="EMBL" id="VYQF01000006">
    <property type="protein sequence ID" value="KAA9037262.1"/>
    <property type="molecule type" value="Genomic_DNA"/>
</dbReference>
<reference evidence="1 2" key="1">
    <citation type="submission" date="2019-09" db="EMBL/GenBank/DDBJ databases">
        <title>Draft genome sequence of Ginsengibacter sp. BR5-29.</title>
        <authorList>
            <person name="Im W.-T."/>
        </authorList>
    </citation>
    <scope>NUCLEOTIDE SEQUENCE [LARGE SCALE GENOMIC DNA]</scope>
    <source>
        <strain evidence="1 2">BR5-29</strain>
    </source>
</reference>
<dbReference type="PANTHER" id="PTHR48098:SF6">
    <property type="entry name" value="FERRI-BACILLIBACTIN ESTERASE BESA"/>
    <property type="match status" value="1"/>
</dbReference>
<dbReference type="InterPro" id="IPR050583">
    <property type="entry name" value="Mycobacterial_A85_antigen"/>
</dbReference>